<evidence type="ECO:0000313" key="2">
    <source>
        <dbReference type="EMBL" id="OAA70475.1"/>
    </source>
</evidence>
<name>A0A168BS20_CORFA</name>
<feature type="compositionally biased region" description="Polar residues" evidence="1">
    <location>
        <begin position="376"/>
        <end position="389"/>
    </location>
</feature>
<accession>A0A168BS20</accession>
<dbReference type="GeneID" id="30018741"/>
<feature type="compositionally biased region" description="Low complexity" evidence="1">
    <location>
        <begin position="174"/>
        <end position="186"/>
    </location>
</feature>
<feature type="compositionally biased region" description="Low complexity" evidence="1">
    <location>
        <begin position="128"/>
        <end position="141"/>
    </location>
</feature>
<feature type="region of interest" description="Disordered" evidence="1">
    <location>
        <begin position="54"/>
        <end position="88"/>
    </location>
</feature>
<feature type="region of interest" description="Disordered" evidence="1">
    <location>
        <begin position="108"/>
        <end position="141"/>
    </location>
</feature>
<reference evidence="2 3" key="1">
    <citation type="journal article" date="2016" name="Genome Biol. Evol.">
        <title>Divergent and convergent evolution of fungal pathogenicity.</title>
        <authorList>
            <person name="Shang Y."/>
            <person name="Xiao G."/>
            <person name="Zheng P."/>
            <person name="Cen K."/>
            <person name="Zhan S."/>
            <person name="Wang C."/>
        </authorList>
    </citation>
    <scope>NUCLEOTIDE SEQUENCE [LARGE SCALE GENOMIC DNA]</scope>
    <source>
        <strain evidence="2 3">ARSEF 2679</strain>
    </source>
</reference>
<dbReference type="RefSeq" id="XP_018706762.1">
    <property type="nucleotide sequence ID" value="XM_018846055.1"/>
</dbReference>
<feature type="compositionally biased region" description="Acidic residues" evidence="1">
    <location>
        <begin position="311"/>
        <end position="329"/>
    </location>
</feature>
<evidence type="ECO:0000313" key="3">
    <source>
        <dbReference type="Proteomes" id="UP000076744"/>
    </source>
</evidence>
<keyword evidence="3" id="KW-1185">Reference proteome</keyword>
<comment type="caution">
    <text evidence="2">The sequence shown here is derived from an EMBL/GenBank/DDBJ whole genome shotgun (WGS) entry which is preliminary data.</text>
</comment>
<evidence type="ECO:0000256" key="1">
    <source>
        <dbReference type="SAM" id="MobiDB-lite"/>
    </source>
</evidence>
<dbReference type="EMBL" id="AZHB01000004">
    <property type="protein sequence ID" value="OAA70475.1"/>
    <property type="molecule type" value="Genomic_DNA"/>
</dbReference>
<dbReference type="Proteomes" id="UP000076744">
    <property type="component" value="Unassembled WGS sequence"/>
</dbReference>
<feature type="region of interest" description="Disordered" evidence="1">
    <location>
        <begin position="238"/>
        <end position="468"/>
    </location>
</feature>
<protein>
    <submittedName>
        <fullName evidence="2">Uncharacterized protein</fullName>
    </submittedName>
</protein>
<feature type="compositionally biased region" description="Gly residues" evidence="1">
    <location>
        <begin position="390"/>
        <end position="399"/>
    </location>
</feature>
<feature type="region of interest" description="Disordered" evidence="1">
    <location>
        <begin position="156"/>
        <end position="198"/>
    </location>
</feature>
<organism evidence="2 3">
    <name type="scientific">Cordyceps fumosorosea (strain ARSEF 2679)</name>
    <name type="common">Isaria fumosorosea</name>
    <dbReference type="NCBI Taxonomy" id="1081104"/>
    <lineage>
        <taxon>Eukaryota</taxon>
        <taxon>Fungi</taxon>
        <taxon>Dikarya</taxon>
        <taxon>Ascomycota</taxon>
        <taxon>Pezizomycotina</taxon>
        <taxon>Sordariomycetes</taxon>
        <taxon>Hypocreomycetidae</taxon>
        <taxon>Hypocreales</taxon>
        <taxon>Cordycipitaceae</taxon>
        <taxon>Cordyceps</taxon>
    </lineage>
</organism>
<feature type="compositionally biased region" description="Low complexity" evidence="1">
    <location>
        <begin position="70"/>
        <end position="83"/>
    </location>
</feature>
<feature type="compositionally biased region" description="Basic and acidic residues" evidence="1">
    <location>
        <begin position="444"/>
        <end position="460"/>
    </location>
</feature>
<dbReference type="AlphaFoldDB" id="A0A168BS20"/>
<gene>
    <name evidence="2" type="ORF">ISF_02449</name>
</gene>
<proteinExistence type="predicted"/>
<dbReference type="OrthoDB" id="5226996at2759"/>
<sequence>MGGPLKNPSLAALQSRSRFCEGSMNDRASAAPPVRFLDPDSLAAFEQPVALPSSGLGNLLASHDTAGFPTSSSNTSNSSGSSGFSQAWSRKTGSKLFGQVWEGVRGRLRLRKGDDSSGGGDAAKRTTRSTPSAAISAATTTTAVTQTNAETITIYTDPAERSDGPPASRTRSRLAAPTPLQLPTAPIDIPRGPATAGIGGPGNLSFAGFQSARPSRDEVLASYKQLMADGFFHAHAIPSNRQGLGRPGTANSARPATSHYHPDHHQQRPPSSPPPEWPLTTPRQETMEPAMLQSPTSASSRGTKRAAAHDSDDDESMRDQDMDMDDDDGDVRVYNKENQAPPHPNTVRGDDARQPKKRLRRLASRESLFVSKTRAPPTTSQRSLSSATTHGGGGGGGDGDIFFHPGPPPAINKLQKRRPSAQQQQQRPRHVSDGGGSARVLRGKAAEERRRLRVVPDEGRGIPGVPAIPVRFTYGEDRENDGPWRGLRVR</sequence>